<dbReference type="EC" id="3.1.3.25" evidence="7"/>
<dbReference type="Pfam" id="PF00459">
    <property type="entry name" value="Inositol_P"/>
    <property type="match status" value="1"/>
</dbReference>
<feature type="binding site" evidence="6">
    <location>
        <position position="88"/>
    </location>
    <ligand>
        <name>Mg(2+)</name>
        <dbReference type="ChEBI" id="CHEBI:18420"/>
        <label>1</label>
        <note>catalytic</note>
    </ligand>
</feature>
<dbReference type="Gene3D" id="3.40.190.80">
    <property type="match status" value="1"/>
</dbReference>
<evidence type="ECO:0000256" key="8">
    <source>
        <dbReference type="SAM" id="MobiDB-lite"/>
    </source>
</evidence>
<reference evidence="10" key="1">
    <citation type="submission" date="2019-04" db="EMBL/GenBank/DDBJ databases">
        <title>Nocardioides xinjiangensis sp. nov.</title>
        <authorList>
            <person name="Liu S."/>
        </authorList>
    </citation>
    <scope>NUCLEOTIDE SEQUENCE [LARGE SCALE GENOMIC DNA]</scope>
    <source>
        <strain evidence="10">18</strain>
    </source>
</reference>
<feature type="binding site" evidence="6">
    <location>
        <position position="68"/>
    </location>
    <ligand>
        <name>Mg(2+)</name>
        <dbReference type="ChEBI" id="CHEBI:18420"/>
        <label>1</label>
        <note>catalytic</note>
    </ligand>
</feature>
<dbReference type="GO" id="GO:0006020">
    <property type="term" value="P:inositol metabolic process"/>
    <property type="evidence" value="ECO:0007669"/>
    <property type="project" value="TreeGrafter"/>
</dbReference>
<sequence length="266" mass="28375">MPELLEFQRQAEAAVEVAVQAIRAGTGGELEISGKGDRDFATELDFAAEDAIRKFLAAETPGIPVQGEERGRSGDSGSEYEWVVDPIDGTINFAHGSPQHCVSLGLTRHGIPVVGVVRAPQVEETFSAAVGHGATLNGRALAKRTGPDSLHDSVVAMGDFPVWIGAEQRIGERLEQLGRLVPEVQRIRMLGAAALDMCWAAAGRVDAVVHTMINPWDVVAGTVIARESGLSVVDRTGADYRAESDSIMAAQPSTIDRLLELLYPRG</sequence>
<dbReference type="SUPFAM" id="SSF56655">
    <property type="entry name" value="Carbohydrate phosphatase"/>
    <property type="match status" value="1"/>
</dbReference>
<evidence type="ECO:0000256" key="1">
    <source>
        <dbReference type="ARBA" id="ARBA00001033"/>
    </source>
</evidence>
<keyword evidence="5 6" id="KW-0460">Magnesium</keyword>
<dbReference type="Gene3D" id="3.30.540.10">
    <property type="entry name" value="Fructose-1,6-Bisphosphatase, subunit A, domain 1"/>
    <property type="match status" value="1"/>
</dbReference>
<comment type="similarity">
    <text evidence="7">Belongs to the inositol monophosphatase superfamily.</text>
</comment>
<dbReference type="GO" id="GO:0008934">
    <property type="term" value="F:inositol monophosphate 1-phosphatase activity"/>
    <property type="evidence" value="ECO:0007669"/>
    <property type="project" value="InterPro"/>
</dbReference>
<dbReference type="InterPro" id="IPR000760">
    <property type="entry name" value="Inositol_monophosphatase-like"/>
</dbReference>
<comment type="caution">
    <text evidence="9">The sequence shown here is derived from an EMBL/GenBank/DDBJ whole genome shotgun (WGS) entry which is preliminary data.</text>
</comment>
<dbReference type="OrthoDB" id="9772456at2"/>
<comment type="catalytic activity">
    <reaction evidence="1 7">
        <text>a myo-inositol phosphate + H2O = myo-inositol + phosphate</text>
        <dbReference type="Rhea" id="RHEA:24056"/>
        <dbReference type="ChEBI" id="CHEBI:15377"/>
        <dbReference type="ChEBI" id="CHEBI:17268"/>
        <dbReference type="ChEBI" id="CHEBI:43474"/>
        <dbReference type="ChEBI" id="CHEBI:84139"/>
        <dbReference type="EC" id="3.1.3.25"/>
    </reaction>
</comment>
<dbReference type="InterPro" id="IPR020583">
    <property type="entry name" value="Inositol_monoP_metal-BS"/>
</dbReference>
<evidence type="ECO:0000256" key="3">
    <source>
        <dbReference type="ARBA" id="ARBA00022723"/>
    </source>
</evidence>
<evidence type="ECO:0000313" key="9">
    <source>
        <dbReference type="EMBL" id="THV36982.1"/>
    </source>
</evidence>
<feature type="binding site" evidence="6">
    <location>
        <position position="217"/>
    </location>
    <ligand>
        <name>Mg(2+)</name>
        <dbReference type="ChEBI" id="CHEBI:18420"/>
        <label>1</label>
        <note>catalytic</note>
    </ligand>
</feature>
<evidence type="ECO:0000256" key="4">
    <source>
        <dbReference type="ARBA" id="ARBA00022801"/>
    </source>
</evidence>
<keyword evidence="3 6" id="KW-0479">Metal-binding</keyword>
<dbReference type="RefSeq" id="WP_136536458.1">
    <property type="nucleotide sequence ID" value="NZ_STGY01000071.1"/>
</dbReference>
<reference evidence="9 10" key="2">
    <citation type="submission" date="2019-05" db="EMBL/GenBank/DDBJ databases">
        <title>Glycomyces buryatensis sp. nov.</title>
        <authorList>
            <person name="Nikitina E."/>
        </authorList>
    </citation>
    <scope>NUCLEOTIDE SEQUENCE [LARGE SCALE GENOMIC DNA]</scope>
    <source>
        <strain evidence="9 10">18</strain>
    </source>
</reference>
<accession>A0A4S8Q366</accession>
<dbReference type="CDD" id="cd01639">
    <property type="entry name" value="IMPase"/>
    <property type="match status" value="1"/>
</dbReference>
<evidence type="ECO:0000256" key="7">
    <source>
        <dbReference type="RuleBase" id="RU364068"/>
    </source>
</evidence>
<evidence type="ECO:0000256" key="6">
    <source>
        <dbReference type="PIRSR" id="PIRSR600760-2"/>
    </source>
</evidence>
<dbReference type="PANTHER" id="PTHR20854:SF4">
    <property type="entry name" value="INOSITOL-1-MONOPHOSPHATASE-RELATED"/>
    <property type="match status" value="1"/>
</dbReference>
<dbReference type="InterPro" id="IPR033942">
    <property type="entry name" value="IMPase"/>
</dbReference>
<dbReference type="PANTHER" id="PTHR20854">
    <property type="entry name" value="INOSITOL MONOPHOSPHATASE"/>
    <property type="match status" value="1"/>
</dbReference>
<evidence type="ECO:0000256" key="5">
    <source>
        <dbReference type="ARBA" id="ARBA00022842"/>
    </source>
</evidence>
<dbReference type="PRINTS" id="PR00377">
    <property type="entry name" value="IMPHPHTASES"/>
</dbReference>
<feature type="region of interest" description="Disordered" evidence="8">
    <location>
        <begin position="59"/>
        <end position="78"/>
    </location>
</feature>
<keyword evidence="4 7" id="KW-0378">Hydrolase</keyword>
<organism evidence="9 10">
    <name type="scientific">Glycomyces buryatensis</name>
    <dbReference type="NCBI Taxonomy" id="2570927"/>
    <lineage>
        <taxon>Bacteria</taxon>
        <taxon>Bacillati</taxon>
        <taxon>Actinomycetota</taxon>
        <taxon>Actinomycetes</taxon>
        <taxon>Glycomycetales</taxon>
        <taxon>Glycomycetaceae</taxon>
        <taxon>Glycomyces</taxon>
    </lineage>
</organism>
<dbReference type="EMBL" id="STGY01000071">
    <property type="protein sequence ID" value="THV36982.1"/>
    <property type="molecule type" value="Genomic_DNA"/>
</dbReference>
<gene>
    <name evidence="9" type="ORF">FAB82_20700</name>
</gene>
<dbReference type="PROSITE" id="PS00629">
    <property type="entry name" value="IMP_1"/>
    <property type="match status" value="1"/>
</dbReference>
<evidence type="ECO:0000256" key="2">
    <source>
        <dbReference type="ARBA" id="ARBA00001946"/>
    </source>
</evidence>
<dbReference type="Proteomes" id="UP000308760">
    <property type="component" value="Unassembled WGS sequence"/>
</dbReference>
<dbReference type="GO" id="GO:0046872">
    <property type="term" value="F:metal ion binding"/>
    <property type="evidence" value="ECO:0007669"/>
    <property type="project" value="UniProtKB-KW"/>
</dbReference>
<protein>
    <recommendedName>
        <fullName evidence="7">Inositol-1-monophosphatase</fullName>
        <ecNumber evidence="7">3.1.3.25</ecNumber>
    </recommendedName>
</protein>
<dbReference type="AlphaFoldDB" id="A0A4S8Q366"/>
<comment type="cofactor">
    <cofactor evidence="2 6 7">
        <name>Mg(2+)</name>
        <dbReference type="ChEBI" id="CHEBI:18420"/>
    </cofactor>
</comment>
<keyword evidence="10" id="KW-1185">Reference proteome</keyword>
<dbReference type="GO" id="GO:0007165">
    <property type="term" value="P:signal transduction"/>
    <property type="evidence" value="ECO:0007669"/>
    <property type="project" value="TreeGrafter"/>
</dbReference>
<feature type="binding site" evidence="6">
    <location>
        <position position="85"/>
    </location>
    <ligand>
        <name>Mg(2+)</name>
        <dbReference type="ChEBI" id="CHEBI:18420"/>
        <label>1</label>
        <note>catalytic</note>
    </ligand>
</feature>
<evidence type="ECO:0000313" key="10">
    <source>
        <dbReference type="Proteomes" id="UP000308760"/>
    </source>
</evidence>
<name>A0A4S8Q366_9ACTN</name>
<feature type="binding site" evidence="6">
    <location>
        <position position="87"/>
    </location>
    <ligand>
        <name>Mg(2+)</name>
        <dbReference type="ChEBI" id="CHEBI:18420"/>
        <label>1</label>
        <note>catalytic</note>
    </ligand>
</feature>
<proteinExistence type="inferred from homology"/>